<dbReference type="AlphaFoldDB" id="A0A517ZJ08"/>
<feature type="binding site" evidence="1">
    <location>
        <position position="257"/>
    </location>
    <ligand>
        <name>ATP</name>
        <dbReference type="ChEBI" id="CHEBI:30616"/>
    </ligand>
</feature>
<dbReference type="CDD" id="cd00090">
    <property type="entry name" value="HTH_ARSR"/>
    <property type="match status" value="1"/>
</dbReference>
<feature type="active site" evidence="2">
    <location>
        <position position="215"/>
    </location>
</feature>
<organism evidence="5 6">
    <name type="scientific">Symmachiella dynata</name>
    <dbReference type="NCBI Taxonomy" id="2527995"/>
    <lineage>
        <taxon>Bacteria</taxon>
        <taxon>Pseudomonadati</taxon>
        <taxon>Planctomycetota</taxon>
        <taxon>Planctomycetia</taxon>
        <taxon>Planctomycetales</taxon>
        <taxon>Planctomycetaceae</taxon>
        <taxon>Symmachiella</taxon>
    </lineage>
</organism>
<dbReference type="InterPro" id="IPR036597">
    <property type="entry name" value="Fido-like_dom_sf"/>
</dbReference>
<feature type="domain" description="Fido" evidence="4">
    <location>
        <begin position="134"/>
        <end position="279"/>
    </location>
</feature>
<dbReference type="SUPFAM" id="SSF140931">
    <property type="entry name" value="Fic-like"/>
    <property type="match status" value="1"/>
</dbReference>
<keyword evidence="6" id="KW-1185">Reference proteome</keyword>
<keyword evidence="5" id="KW-0548">Nucleotidyltransferase</keyword>
<dbReference type="EMBL" id="CP036276">
    <property type="protein sequence ID" value="QDU42407.1"/>
    <property type="molecule type" value="Genomic_DNA"/>
</dbReference>
<evidence type="ECO:0000259" key="4">
    <source>
        <dbReference type="PROSITE" id="PS51459"/>
    </source>
</evidence>
<protein>
    <submittedName>
        <fullName evidence="5">Adenosine monophosphate-protein transferase SoFic</fullName>
        <ecNumber evidence="5">2.7.7.-</ecNumber>
    </submittedName>
</protein>
<dbReference type="InterPro" id="IPR026287">
    <property type="entry name" value="SoFic-like"/>
</dbReference>
<dbReference type="GO" id="GO:0006355">
    <property type="term" value="P:regulation of DNA-templated transcription"/>
    <property type="evidence" value="ECO:0007669"/>
    <property type="project" value="UniProtKB-ARBA"/>
</dbReference>
<sequence>MDAKQFSKKSPGRVVRVTTTWGGDHAFIPDPLPPNWEFPAALWPLLSDVKQQIGILEGLGRNLPNPGILLRPISDREAIRSSRLEGTFASPKELVLFELQPRESKSEDDPANHQREVFNYRKALDHGTNSELPISLRLMRELHQILLTGVRGRDRAPGEFRRIQVGIGGGRFIPPPAEQVTPCLGLLESYIHTESTSFDPLVECFLAHYQFETIHPFIDGNGRVGRLLLAIMMQQNCKLSMPWLYLSEFFEQHRDEYMSCLFNISVKGSWTEWIEYCLRGTLWQTQETIRRCENLRAIREEYLKRITSGGGSARLVQIVEDIFISPFIRVVDLPERLGVSYPTAGTDLQRLVDAGILEELPNERPKLYYAPEVFRISYDTLDGD</sequence>
<dbReference type="InterPro" id="IPR025758">
    <property type="entry name" value="Fic/DOC_N"/>
</dbReference>
<dbReference type="Pfam" id="PF02661">
    <property type="entry name" value="Fic"/>
    <property type="match status" value="1"/>
</dbReference>
<name>A0A517ZJ08_9PLAN</name>
<dbReference type="InterPro" id="IPR040198">
    <property type="entry name" value="Fido_containing"/>
</dbReference>
<dbReference type="PROSITE" id="PS51459">
    <property type="entry name" value="FIDO"/>
    <property type="match status" value="1"/>
</dbReference>
<dbReference type="InterPro" id="IPR011991">
    <property type="entry name" value="ArsR-like_HTH"/>
</dbReference>
<dbReference type="EC" id="2.7.7.-" evidence="5"/>
<reference evidence="5 6" key="1">
    <citation type="submission" date="2019-02" db="EMBL/GenBank/DDBJ databases">
        <title>Deep-cultivation of Planctomycetes and their phenomic and genomic characterization uncovers novel biology.</title>
        <authorList>
            <person name="Wiegand S."/>
            <person name="Jogler M."/>
            <person name="Boedeker C."/>
            <person name="Pinto D."/>
            <person name="Vollmers J."/>
            <person name="Rivas-Marin E."/>
            <person name="Kohn T."/>
            <person name="Peeters S.H."/>
            <person name="Heuer A."/>
            <person name="Rast P."/>
            <person name="Oberbeckmann S."/>
            <person name="Bunk B."/>
            <person name="Jeske O."/>
            <person name="Meyerdierks A."/>
            <person name="Storesund J.E."/>
            <person name="Kallscheuer N."/>
            <person name="Luecker S."/>
            <person name="Lage O.M."/>
            <person name="Pohl T."/>
            <person name="Merkel B.J."/>
            <person name="Hornburger P."/>
            <person name="Mueller R.-W."/>
            <person name="Bruemmer F."/>
            <person name="Labrenz M."/>
            <person name="Spormann A.M."/>
            <person name="Op den Camp H."/>
            <person name="Overmann J."/>
            <person name="Amann R."/>
            <person name="Jetten M.S.M."/>
            <person name="Mascher T."/>
            <person name="Medema M.H."/>
            <person name="Devos D.P."/>
            <person name="Kaster A.-K."/>
            <person name="Ovreas L."/>
            <person name="Rohde M."/>
            <person name="Galperin M.Y."/>
            <person name="Jogler C."/>
        </authorList>
    </citation>
    <scope>NUCLEOTIDE SEQUENCE [LARGE SCALE GENOMIC DNA]</scope>
    <source>
        <strain evidence="5 6">Mal52</strain>
    </source>
</reference>
<evidence type="ECO:0000313" key="5">
    <source>
        <dbReference type="EMBL" id="QDU42407.1"/>
    </source>
</evidence>
<dbReference type="Proteomes" id="UP000319383">
    <property type="component" value="Chromosome"/>
</dbReference>
<keyword evidence="5" id="KW-0808">Transferase</keyword>
<dbReference type="PANTHER" id="PTHR13504:SF38">
    <property type="entry name" value="FIDO DOMAIN-CONTAINING PROTEIN"/>
    <property type="match status" value="1"/>
</dbReference>
<keyword evidence="1" id="KW-0067">ATP-binding</keyword>
<proteinExistence type="predicted"/>
<feature type="binding site" evidence="1">
    <location>
        <position position="85"/>
    </location>
    <ligand>
        <name>ATP</name>
        <dbReference type="ChEBI" id="CHEBI:30616"/>
    </ligand>
</feature>
<feature type="binding site" evidence="3">
    <location>
        <begin position="219"/>
        <end position="226"/>
    </location>
    <ligand>
        <name>ATP</name>
        <dbReference type="ChEBI" id="CHEBI:30616"/>
    </ligand>
</feature>
<dbReference type="SUPFAM" id="SSF46785">
    <property type="entry name" value="Winged helix' DNA-binding domain"/>
    <property type="match status" value="1"/>
</dbReference>
<dbReference type="GO" id="GO:0005524">
    <property type="term" value="F:ATP binding"/>
    <property type="evidence" value="ECO:0007669"/>
    <property type="project" value="UniProtKB-KW"/>
</dbReference>
<dbReference type="KEGG" id="sdyn:Mal52_08680"/>
<dbReference type="PROSITE" id="PS51139">
    <property type="entry name" value="GTF2I"/>
    <property type="match status" value="1"/>
</dbReference>
<dbReference type="PANTHER" id="PTHR13504">
    <property type="entry name" value="FIDO DOMAIN-CONTAINING PROTEIN DDB_G0283145"/>
    <property type="match status" value="1"/>
</dbReference>
<evidence type="ECO:0000256" key="2">
    <source>
        <dbReference type="PIRSR" id="PIRSR640198-1"/>
    </source>
</evidence>
<evidence type="ECO:0000256" key="3">
    <source>
        <dbReference type="PIRSR" id="PIRSR640198-2"/>
    </source>
</evidence>
<evidence type="ECO:0000313" key="6">
    <source>
        <dbReference type="Proteomes" id="UP000319383"/>
    </source>
</evidence>
<dbReference type="InterPro" id="IPR004212">
    <property type="entry name" value="GTF2I"/>
</dbReference>
<dbReference type="Gene3D" id="1.10.3290.10">
    <property type="entry name" value="Fido-like domain"/>
    <property type="match status" value="1"/>
</dbReference>
<feature type="binding site" evidence="1">
    <location>
        <position position="215"/>
    </location>
    <ligand>
        <name>ATP</name>
        <dbReference type="ChEBI" id="CHEBI:30616"/>
    </ligand>
</feature>
<gene>
    <name evidence="5" type="ORF">Mal52_08680</name>
</gene>
<keyword evidence="1" id="KW-0547">Nucleotide-binding</keyword>
<dbReference type="InterPro" id="IPR003812">
    <property type="entry name" value="Fido"/>
</dbReference>
<dbReference type="PIRSF" id="PIRSF038925">
    <property type="entry name" value="AMP-prot_trans"/>
    <property type="match status" value="1"/>
</dbReference>
<dbReference type="InterPro" id="IPR036390">
    <property type="entry name" value="WH_DNA-bd_sf"/>
</dbReference>
<feature type="binding site" evidence="1">
    <location>
        <begin position="220"/>
        <end position="226"/>
    </location>
    <ligand>
        <name>ATP</name>
        <dbReference type="ChEBI" id="CHEBI:30616"/>
    </ligand>
</feature>
<dbReference type="Pfam" id="PF13784">
    <property type="entry name" value="Fic_N"/>
    <property type="match status" value="1"/>
</dbReference>
<dbReference type="GO" id="GO:0016779">
    <property type="term" value="F:nucleotidyltransferase activity"/>
    <property type="evidence" value="ECO:0007669"/>
    <property type="project" value="UniProtKB-KW"/>
</dbReference>
<accession>A0A517ZJ08</accession>
<evidence type="ECO:0000256" key="1">
    <source>
        <dbReference type="PIRSR" id="PIRSR038925-1"/>
    </source>
</evidence>